<feature type="region of interest" description="Disordered" evidence="1">
    <location>
        <begin position="33"/>
        <end position="106"/>
    </location>
</feature>
<comment type="caution">
    <text evidence="2">The sequence shown here is derived from an EMBL/GenBank/DDBJ whole genome shotgun (WGS) entry which is preliminary data.</text>
</comment>
<feature type="compositionally biased region" description="Basic and acidic residues" evidence="1">
    <location>
        <begin position="74"/>
        <end position="104"/>
    </location>
</feature>
<dbReference type="AlphaFoldDB" id="A0A9D4KSW3"/>
<dbReference type="Proteomes" id="UP000828390">
    <property type="component" value="Unassembled WGS sequence"/>
</dbReference>
<name>A0A9D4KSW3_DREPO</name>
<proteinExistence type="predicted"/>
<organism evidence="2 3">
    <name type="scientific">Dreissena polymorpha</name>
    <name type="common">Zebra mussel</name>
    <name type="synonym">Mytilus polymorpha</name>
    <dbReference type="NCBI Taxonomy" id="45954"/>
    <lineage>
        <taxon>Eukaryota</taxon>
        <taxon>Metazoa</taxon>
        <taxon>Spiralia</taxon>
        <taxon>Lophotrochozoa</taxon>
        <taxon>Mollusca</taxon>
        <taxon>Bivalvia</taxon>
        <taxon>Autobranchia</taxon>
        <taxon>Heteroconchia</taxon>
        <taxon>Euheterodonta</taxon>
        <taxon>Imparidentia</taxon>
        <taxon>Neoheterodontei</taxon>
        <taxon>Myida</taxon>
        <taxon>Dreissenoidea</taxon>
        <taxon>Dreissenidae</taxon>
        <taxon>Dreissena</taxon>
    </lineage>
</organism>
<sequence length="150" mass="17271">MEKRRKLVPIMRVARSEGKEAYIKVDRLFINKQLGGDDDNDDGYGDDDDGYGDDDDGYGDDDDDDNNDDDDYYNDDHDYHDDDDDHHHDDDDHGAYGDHDEYQHPDTIYTVSIDGSNYEADLPVSRLGLITEKTNADTSNRFATMNNHRR</sequence>
<reference evidence="2" key="2">
    <citation type="submission" date="2020-11" db="EMBL/GenBank/DDBJ databases">
        <authorList>
            <person name="McCartney M.A."/>
            <person name="Auch B."/>
            <person name="Kono T."/>
            <person name="Mallez S."/>
            <person name="Becker A."/>
            <person name="Gohl D.M."/>
            <person name="Silverstein K.A.T."/>
            <person name="Koren S."/>
            <person name="Bechman K.B."/>
            <person name="Herman A."/>
            <person name="Abrahante J.E."/>
            <person name="Garbe J."/>
        </authorList>
    </citation>
    <scope>NUCLEOTIDE SEQUENCE</scope>
    <source>
        <strain evidence="2">Duluth1</strain>
        <tissue evidence="2">Whole animal</tissue>
    </source>
</reference>
<feature type="compositionally biased region" description="Acidic residues" evidence="1">
    <location>
        <begin position="36"/>
        <end position="73"/>
    </location>
</feature>
<evidence type="ECO:0000256" key="1">
    <source>
        <dbReference type="SAM" id="MobiDB-lite"/>
    </source>
</evidence>
<evidence type="ECO:0000313" key="3">
    <source>
        <dbReference type="Proteomes" id="UP000828390"/>
    </source>
</evidence>
<evidence type="ECO:0000313" key="2">
    <source>
        <dbReference type="EMBL" id="KAH3844722.1"/>
    </source>
</evidence>
<gene>
    <name evidence="2" type="ORF">DPMN_086984</name>
</gene>
<keyword evidence="3" id="KW-1185">Reference proteome</keyword>
<reference evidence="2" key="1">
    <citation type="journal article" date="2019" name="bioRxiv">
        <title>The Genome of the Zebra Mussel, Dreissena polymorpha: A Resource for Invasive Species Research.</title>
        <authorList>
            <person name="McCartney M.A."/>
            <person name="Auch B."/>
            <person name="Kono T."/>
            <person name="Mallez S."/>
            <person name="Zhang Y."/>
            <person name="Obille A."/>
            <person name="Becker A."/>
            <person name="Abrahante J.E."/>
            <person name="Garbe J."/>
            <person name="Badalamenti J.P."/>
            <person name="Herman A."/>
            <person name="Mangelson H."/>
            <person name="Liachko I."/>
            <person name="Sullivan S."/>
            <person name="Sone E.D."/>
            <person name="Koren S."/>
            <person name="Silverstein K.A.T."/>
            <person name="Beckman K.B."/>
            <person name="Gohl D.M."/>
        </authorList>
    </citation>
    <scope>NUCLEOTIDE SEQUENCE</scope>
    <source>
        <strain evidence="2">Duluth1</strain>
        <tissue evidence="2">Whole animal</tissue>
    </source>
</reference>
<protein>
    <submittedName>
        <fullName evidence="2">Uncharacterized protein</fullName>
    </submittedName>
</protein>
<accession>A0A9D4KSW3</accession>
<dbReference type="EMBL" id="JAIWYP010000003">
    <property type="protein sequence ID" value="KAH3844722.1"/>
    <property type="molecule type" value="Genomic_DNA"/>
</dbReference>